<dbReference type="Pfam" id="PF13847">
    <property type="entry name" value="Methyltransf_31"/>
    <property type="match status" value="1"/>
</dbReference>
<feature type="domain" description="Methyltransferase" evidence="5">
    <location>
        <begin position="124"/>
        <end position="256"/>
    </location>
</feature>
<dbReference type="InterPro" id="IPR050320">
    <property type="entry name" value="N5-glutamine_MTase"/>
</dbReference>
<gene>
    <name evidence="4" type="primary">prmC</name>
    <name evidence="7" type="ORF">X474_01100</name>
</gene>
<feature type="domain" description="Release factor glutamine methyltransferase N-terminal" evidence="6">
    <location>
        <begin position="17"/>
        <end position="84"/>
    </location>
</feature>
<keyword evidence="3 4" id="KW-0949">S-adenosyl-L-methionine</keyword>
<organism evidence="7 8">
    <name type="scientific">Dethiosulfatarculus sandiegensis</name>
    <dbReference type="NCBI Taxonomy" id="1429043"/>
    <lineage>
        <taxon>Bacteria</taxon>
        <taxon>Pseudomonadati</taxon>
        <taxon>Thermodesulfobacteriota</taxon>
        <taxon>Desulfarculia</taxon>
        <taxon>Desulfarculales</taxon>
        <taxon>Desulfarculaceae</taxon>
        <taxon>Dethiosulfatarculus</taxon>
    </lineage>
</organism>
<feature type="binding site" evidence="4">
    <location>
        <begin position="198"/>
        <end position="201"/>
    </location>
    <ligand>
        <name>substrate</name>
    </ligand>
</feature>
<dbReference type="SUPFAM" id="SSF53335">
    <property type="entry name" value="S-adenosyl-L-methionine-dependent methyltransferases"/>
    <property type="match status" value="1"/>
</dbReference>
<keyword evidence="8" id="KW-1185">Reference proteome</keyword>
<dbReference type="NCBIfam" id="TIGR00536">
    <property type="entry name" value="hemK_fam"/>
    <property type="match status" value="1"/>
</dbReference>
<dbReference type="EC" id="2.1.1.297" evidence="4"/>
<evidence type="ECO:0000313" key="8">
    <source>
        <dbReference type="Proteomes" id="UP000032233"/>
    </source>
</evidence>
<evidence type="ECO:0000259" key="5">
    <source>
        <dbReference type="Pfam" id="PF13847"/>
    </source>
</evidence>
<keyword evidence="1 4" id="KW-0489">Methyltransferase</keyword>
<evidence type="ECO:0000256" key="1">
    <source>
        <dbReference type="ARBA" id="ARBA00022603"/>
    </source>
</evidence>
<comment type="caution">
    <text evidence="4">Lacks conserved residue(s) required for the propagation of feature annotation.</text>
</comment>
<dbReference type="NCBIfam" id="TIGR03534">
    <property type="entry name" value="RF_mod_PrmC"/>
    <property type="match status" value="1"/>
</dbReference>
<dbReference type="Gene3D" id="3.40.50.150">
    <property type="entry name" value="Vaccinia Virus protein VP39"/>
    <property type="match status" value="1"/>
</dbReference>
<reference evidence="7 8" key="1">
    <citation type="submission" date="2013-11" db="EMBL/GenBank/DDBJ databases">
        <title>Metagenomic analysis of a methanogenic consortium involved in long chain n-alkane degradation.</title>
        <authorList>
            <person name="Davidova I.A."/>
            <person name="Callaghan A.V."/>
            <person name="Wawrik B."/>
            <person name="Pruitt S."/>
            <person name="Marks C."/>
            <person name="Duncan K.E."/>
            <person name="Suflita J.M."/>
        </authorList>
    </citation>
    <scope>NUCLEOTIDE SEQUENCE [LARGE SCALE GENOMIC DNA]</scope>
    <source>
        <strain evidence="7 8">SPR</strain>
    </source>
</reference>
<comment type="caution">
    <text evidence="7">The sequence shown here is derived from an EMBL/GenBank/DDBJ whole genome shotgun (WGS) entry which is preliminary data.</text>
</comment>
<dbReference type="GO" id="GO:0102559">
    <property type="term" value="F:peptide chain release factor N(5)-glutamine methyltransferase activity"/>
    <property type="evidence" value="ECO:0007669"/>
    <property type="project" value="UniProtKB-EC"/>
</dbReference>
<dbReference type="CDD" id="cd02440">
    <property type="entry name" value="AdoMet_MTases"/>
    <property type="match status" value="1"/>
</dbReference>
<dbReference type="RefSeq" id="WP_044346173.1">
    <property type="nucleotide sequence ID" value="NZ_AZAC01000001.1"/>
</dbReference>
<sequence>MTTNSKPQSWTITGLTSWATDYLAKYKVESPRLSAELMLAKVLNCQRVDLYLRFDQPLTEAELAGFKALLLRRRIHEPMAYILGQREFYGLEFKVGPGVLIPRPETEHLVEKALECLEGVPAPQILDLCTGSGAVALALASEVENATVLGVDLSPEALEYAQLNAGEFGFTDRVSFLKGDLFQPVDPGQGFFELITANPPYVSEREWQELSPQVRDYEPRLALAAERHGLAVIERIIKGAATFLRPQGWLLIEMGQGQAEKALALCRTSGAYESSETVNDLAGIPRVLACQRKDYG</sequence>
<dbReference type="FunCoup" id="A0A0D2JCN3">
    <property type="interactions" value="472"/>
</dbReference>
<dbReference type="InParanoid" id="A0A0D2JCN3"/>
<dbReference type="InterPro" id="IPR029063">
    <property type="entry name" value="SAM-dependent_MTases_sf"/>
</dbReference>
<feature type="binding site" evidence="4">
    <location>
        <position position="152"/>
    </location>
    <ligand>
        <name>S-adenosyl-L-methionine</name>
        <dbReference type="ChEBI" id="CHEBI:59789"/>
    </ligand>
</feature>
<proteinExistence type="inferred from homology"/>
<dbReference type="STRING" id="1429043.X474_01100"/>
<evidence type="ECO:0000256" key="3">
    <source>
        <dbReference type="ARBA" id="ARBA00022691"/>
    </source>
</evidence>
<dbReference type="AlphaFoldDB" id="A0A0D2JCN3"/>
<accession>A0A0D2JCN3</accession>
<dbReference type="InterPro" id="IPR040758">
    <property type="entry name" value="PrmC_N"/>
</dbReference>
<comment type="catalytic activity">
    <reaction evidence="4">
        <text>L-glutaminyl-[peptide chain release factor] + S-adenosyl-L-methionine = N(5)-methyl-L-glutaminyl-[peptide chain release factor] + S-adenosyl-L-homocysteine + H(+)</text>
        <dbReference type="Rhea" id="RHEA:42896"/>
        <dbReference type="Rhea" id="RHEA-COMP:10271"/>
        <dbReference type="Rhea" id="RHEA-COMP:10272"/>
        <dbReference type="ChEBI" id="CHEBI:15378"/>
        <dbReference type="ChEBI" id="CHEBI:30011"/>
        <dbReference type="ChEBI" id="CHEBI:57856"/>
        <dbReference type="ChEBI" id="CHEBI:59789"/>
        <dbReference type="ChEBI" id="CHEBI:61891"/>
        <dbReference type="EC" id="2.1.1.297"/>
    </reaction>
</comment>
<dbReference type="Pfam" id="PF17827">
    <property type="entry name" value="PrmC_N"/>
    <property type="match status" value="1"/>
</dbReference>
<dbReference type="InterPro" id="IPR025714">
    <property type="entry name" value="Methyltranfer_dom"/>
</dbReference>
<dbReference type="OrthoDB" id="9800643at2"/>
<dbReference type="InterPro" id="IPR019874">
    <property type="entry name" value="RF_methyltr_PrmC"/>
</dbReference>
<evidence type="ECO:0000256" key="2">
    <source>
        <dbReference type="ARBA" id="ARBA00022679"/>
    </source>
</evidence>
<evidence type="ECO:0000256" key="4">
    <source>
        <dbReference type="HAMAP-Rule" id="MF_02126"/>
    </source>
</evidence>
<dbReference type="PATRIC" id="fig|1429043.3.peg.233"/>
<evidence type="ECO:0000313" key="7">
    <source>
        <dbReference type="EMBL" id="KIX15904.1"/>
    </source>
</evidence>
<dbReference type="EMBL" id="AZAC01000001">
    <property type="protein sequence ID" value="KIX15904.1"/>
    <property type="molecule type" value="Genomic_DNA"/>
</dbReference>
<dbReference type="Proteomes" id="UP000032233">
    <property type="component" value="Unassembled WGS sequence"/>
</dbReference>
<dbReference type="GO" id="GO:0032259">
    <property type="term" value="P:methylation"/>
    <property type="evidence" value="ECO:0007669"/>
    <property type="project" value="UniProtKB-KW"/>
</dbReference>
<dbReference type="HAMAP" id="MF_02126">
    <property type="entry name" value="RF_methyltr_PrmC"/>
    <property type="match status" value="1"/>
</dbReference>
<dbReference type="PANTHER" id="PTHR18895">
    <property type="entry name" value="HEMK METHYLTRANSFERASE"/>
    <property type="match status" value="1"/>
</dbReference>
<feature type="binding site" evidence="4">
    <location>
        <position position="198"/>
    </location>
    <ligand>
        <name>S-adenosyl-L-methionine</name>
        <dbReference type="ChEBI" id="CHEBI:59789"/>
    </ligand>
</feature>
<evidence type="ECO:0000259" key="6">
    <source>
        <dbReference type="Pfam" id="PF17827"/>
    </source>
</evidence>
<dbReference type="InterPro" id="IPR004556">
    <property type="entry name" value="HemK-like"/>
</dbReference>
<protein>
    <recommendedName>
        <fullName evidence="4">Release factor glutamine methyltransferase</fullName>
        <shortName evidence="4">RF MTase</shortName>
        <ecNumber evidence="4">2.1.1.297</ecNumber>
    </recommendedName>
    <alternativeName>
        <fullName evidence="4">N5-glutamine methyltransferase PrmC</fullName>
    </alternativeName>
    <alternativeName>
        <fullName evidence="4">Protein-(glutamine-N5) MTase PrmC</fullName>
    </alternativeName>
    <alternativeName>
        <fullName evidence="4">Protein-glutamine N-methyltransferase PrmC</fullName>
    </alternativeName>
</protein>
<comment type="function">
    <text evidence="4">Methylates the class 1 translation termination release factors RF1/PrfA and RF2/PrfB on the glutamine residue of the universally conserved GGQ motif.</text>
</comment>
<name>A0A0D2JCN3_9BACT</name>
<dbReference type="Gene3D" id="1.10.8.10">
    <property type="entry name" value="DNA helicase RuvA subunit, C-terminal domain"/>
    <property type="match status" value="1"/>
</dbReference>
<keyword evidence="2 4" id="KW-0808">Transferase</keyword>
<dbReference type="PANTHER" id="PTHR18895:SF74">
    <property type="entry name" value="MTRF1L RELEASE FACTOR GLUTAMINE METHYLTRANSFERASE"/>
    <property type="match status" value="1"/>
</dbReference>
<comment type="similarity">
    <text evidence="4">Belongs to the protein N5-glutamine methyltransferase family. PrmC subfamily.</text>
</comment>